<dbReference type="OrthoDB" id="9791898at2"/>
<keyword evidence="3" id="KW-1185">Reference proteome</keyword>
<organism evidence="2 3">
    <name type="scientific">Brachybacterium avium</name>
    <dbReference type="NCBI Taxonomy" id="2017485"/>
    <lineage>
        <taxon>Bacteria</taxon>
        <taxon>Bacillati</taxon>
        <taxon>Actinomycetota</taxon>
        <taxon>Actinomycetes</taxon>
        <taxon>Micrococcales</taxon>
        <taxon>Dermabacteraceae</taxon>
        <taxon>Brachybacterium</taxon>
    </lineage>
</organism>
<evidence type="ECO:0000313" key="2">
    <source>
        <dbReference type="EMBL" id="ASK66106.1"/>
    </source>
</evidence>
<keyword evidence="2" id="KW-0378">Hydrolase</keyword>
<protein>
    <submittedName>
        <fullName evidence="2">Phosphoribosyl-ATP pyrophosphohydrolase</fullName>
    </submittedName>
</protein>
<proteinExistence type="predicted"/>
<dbReference type="EMBL" id="CP022316">
    <property type="protein sequence ID" value="ASK66106.1"/>
    <property type="molecule type" value="Genomic_DNA"/>
</dbReference>
<accession>A0A220UDV9</accession>
<evidence type="ECO:0000259" key="1">
    <source>
        <dbReference type="Pfam" id="PF03819"/>
    </source>
</evidence>
<dbReference type="SUPFAM" id="SSF101386">
    <property type="entry name" value="all-alpha NTP pyrophosphatases"/>
    <property type="match status" value="1"/>
</dbReference>
<evidence type="ECO:0000313" key="3">
    <source>
        <dbReference type="Proteomes" id="UP000198398"/>
    </source>
</evidence>
<dbReference type="GO" id="GO:0016787">
    <property type="term" value="F:hydrolase activity"/>
    <property type="evidence" value="ECO:0007669"/>
    <property type="project" value="UniProtKB-KW"/>
</dbReference>
<dbReference type="Proteomes" id="UP000198398">
    <property type="component" value="Chromosome"/>
</dbReference>
<reference evidence="3" key="1">
    <citation type="submission" date="2017-07" db="EMBL/GenBank/DDBJ databases">
        <title>Brachybacterium sp. VR2415.</title>
        <authorList>
            <person name="Tak E.J."/>
            <person name="Bae J.-W."/>
        </authorList>
    </citation>
    <scope>NUCLEOTIDE SEQUENCE [LARGE SCALE GENOMIC DNA]</scope>
    <source>
        <strain evidence="3">VR2415</strain>
    </source>
</reference>
<dbReference type="CDD" id="cd11538">
    <property type="entry name" value="NTP-PPase_u1"/>
    <property type="match status" value="1"/>
</dbReference>
<dbReference type="Gene3D" id="1.10.287.1080">
    <property type="entry name" value="MazG-like"/>
    <property type="match status" value="1"/>
</dbReference>
<feature type="domain" description="NTP pyrophosphohydrolase MazG-like" evidence="1">
    <location>
        <begin position="31"/>
        <end position="89"/>
    </location>
</feature>
<dbReference type="InterPro" id="IPR004518">
    <property type="entry name" value="MazG-like_dom"/>
</dbReference>
<name>A0A220UDV9_9MICO</name>
<dbReference type="AlphaFoldDB" id="A0A220UDV9"/>
<dbReference type="KEGG" id="brv:CFK39_10090"/>
<dbReference type="Pfam" id="PF03819">
    <property type="entry name" value="MazG"/>
    <property type="match status" value="1"/>
</dbReference>
<gene>
    <name evidence="2" type="ORF">CFK39_10090</name>
</gene>
<sequence>MELNHIADRIEALSAQYAEVYGIERSASWALLKLTEEVGELAQAHLTSTGQSRHRGLSPDEQERVVAEELGDVLGMCLVYARQRGIDPELAVTDKWFRYERGTPAAADPERPSLSPPRTP</sequence>
<dbReference type="RefSeq" id="WP_089065347.1">
    <property type="nucleotide sequence ID" value="NZ_CP022316.1"/>
</dbReference>